<organism evidence="2 3">
    <name type="scientific">Mixia osmundae (strain CBS 9802 / IAM 14324 / JCM 22182 / KY 12970)</name>
    <dbReference type="NCBI Taxonomy" id="764103"/>
    <lineage>
        <taxon>Eukaryota</taxon>
        <taxon>Fungi</taxon>
        <taxon>Dikarya</taxon>
        <taxon>Basidiomycota</taxon>
        <taxon>Pucciniomycotina</taxon>
        <taxon>Mixiomycetes</taxon>
        <taxon>Mixiales</taxon>
        <taxon>Mixiaceae</taxon>
        <taxon>Mixia</taxon>
    </lineage>
</organism>
<dbReference type="PANTHER" id="PTHR22767">
    <property type="entry name" value="N-TERMINAL ACETYLTRANSFERASE-RELATED"/>
    <property type="match status" value="1"/>
</dbReference>
<comment type="caution">
    <text evidence="2">The sequence shown here is derived from an EMBL/GenBank/DDBJ whole genome shotgun (WGS) entry which is preliminary data.</text>
</comment>
<dbReference type="InterPro" id="IPR019183">
    <property type="entry name" value="NAA25_NatB_aux_su"/>
</dbReference>
<evidence type="ECO:0000256" key="1">
    <source>
        <dbReference type="ARBA" id="ARBA00006298"/>
    </source>
</evidence>
<dbReference type="STRING" id="764103.G7EA22"/>
<dbReference type="InParanoid" id="G7EA22"/>
<evidence type="ECO:0000313" key="2">
    <source>
        <dbReference type="EMBL" id="GAA99682.1"/>
    </source>
</evidence>
<reference evidence="2 3" key="1">
    <citation type="journal article" date="2011" name="J. Gen. Appl. Microbiol.">
        <title>Draft genome sequencing of the enigmatic basidiomycete Mixia osmundae.</title>
        <authorList>
            <person name="Nishida H."/>
            <person name="Nagatsuka Y."/>
            <person name="Sugiyama J."/>
        </authorList>
    </citation>
    <scope>NUCLEOTIDE SEQUENCE [LARGE SCALE GENOMIC DNA]</scope>
    <source>
        <strain evidence="3">CBS 9802 / IAM 14324 / JCM 22182 / KY 12970</strain>
    </source>
</reference>
<reference evidence="2 3" key="2">
    <citation type="journal article" date="2012" name="Open Biol.">
        <title>Characteristics of nucleosomes and linker DNA regions on the genome of the basidiomycete Mixia osmundae revealed by mono- and dinucleosome mapping.</title>
        <authorList>
            <person name="Nishida H."/>
            <person name="Kondo S."/>
            <person name="Matsumoto T."/>
            <person name="Suzuki Y."/>
            <person name="Yoshikawa H."/>
            <person name="Taylor T.D."/>
            <person name="Sugiyama J."/>
        </authorList>
    </citation>
    <scope>NUCLEOTIDE SEQUENCE [LARGE SCALE GENOMIC DNA]</scope>
    <source>
        <strain evidence="3">CBS 9802 / IAM 14324 / JCM 22182 / KY 12970</strain>
    </source>
</reference>
<dbReference type="GO" id="GO:0031416">
    <property type="term" value="C:NatB complex"/>
    <property type="evidence" value="ECO:0007669"/>
    <property type="project" value="TreeGrafter"/>
</dbReference>
<dbReference type="eggNOG" id="KOG2053">
    <property type="taxonomic scope" value="Eukaryota"/>
</dbReference>
<dbReference type="PANTHER" id="PTHR22767:SF3">
    <property type="entry name" value="N-ALPHA-ACETYLTRANSFERASE 25, NATB AUXILIARY SUBUNIT"/>
    <property type="match status" value="1"/>
</dbReference>
<dbReference type="Pfam" id="PF09797">
    <property type="entry name" value="NatB_MDM20"/>
    <property type="match status" value="1"/>
</dbReference>
<dbReference type="AlphaFoldDB" id="G7EA22"/>
<proteinExistence type="inferred from homology"/>
<evidence type="ECO:0000313" key="3">
    <source>
        <dbReference type="Proteomes" id="UP000009131"/>
    </source>
</evidence>
<protein>
    <submittedName>
        <fullName evidence="2">Uncharacterized protein</fullName>
    </submittedName>
</protein>
<sequence>MESKAKMLEALARRMKDTSPQPAKPERAAAQSFAAITTRHKRQQRTRGLIEQYLARLERSGPPAELRTVGPICETILQQQYELAARAAQKAYRQKPQMHILLALQVLCYFRLSLAKDGIPLLLTLRKIPNANSDPDLLKITAFLLDHTRDFGAPMLRSTIADMYEEAALANPSNVEILKQVFLFFVRESDYRRMQQFAFKWYKLSAPSTPTPLSVKKTAKAAATGISASNQEALKRLYTAVMTLLILATSPRHLGTSNKTILLGIAAKVLSERDKFTLVPETAREFYVRIELLRLQASDRAPSRLSNGGEPLLDELSPAALKARNALFEVFNSDQGIRCCNEDLALELSRREYELELGTETEWRSGWQRCTEALEMHNDTNWHTIISAIRFAFKLSLQNRANGISHDDEEDLAESALAAAPVIQDATQSLVYVDRTQGLLVTLAEQRGKHERGYELGLLEIARTRRERGQSQPNALPGLIESYFDHYAQKPCCYEDLAPYLSVLTAQERALLRQVPRFATQDTIAANADVQRTINAEKVARCLHDSLAEEEHANDGYRYIGLYCATLGTNKKLSSTDLLPGDDFALLAGQALVSAYHVSGGHSHLECAVGFLEFATRLSPYKYQLAFLFQRICRMLGLISQLRGSYKSLDLKSVQQDTLSHFMMDRATSLIFADSKGKIVDDMVRTAPWYLEGEDEAREAVAAIWDRGHYHKTMEYHEVSTRLSESLSKALLQLEIIRESNMEEAAIANLTYASALLPTLDSPAFRGVSSCDNRDFGVLPNLNPANGQTALQQTALGPNTSMSWVRAMYALYTAFFVDDCGPKTVAAENLAFTASLSAREGLTPSEVLLLKIGRDVIDWLYADGGSGKGKASTDHRALSAKDDEVANTFRILRKSFHDAIAERQLPWHLCHIATTTLEAYCLIDVMCQRRFVYAHSPAENRVPTNDPEVEHRVQIWKRLEKIRSIGKDALAVISNKLTAHAKEYTRDRLGGIDSLKPLSQYDLAHDSVLKDRFVNEIGPALRDAQADAFRSLANALTNRVRRR</sequence>
<dbReference type="Proteomes" id="UP000009131">
    <property type="component" value="Unassembled WGS sequence"/>
</dbReference>
<dbReference type="HOGENOM" id="CLU_008075_1_0_1"/>
<keyword evidence="3" id="KW-1185">Reference proteome</keyword>
<comment type="similarity">
    <text evidence="1">Belongs to the MDM20/NAA25 family.</text>
</comment>
<name>G7EA22_MIXOS</name>
<accession>G7EA22</accession>
<dbReference type="EMBL" id="BABT02000229">
    <property type="protein sequence ID" value="GAA99682.1"/>
    <property type="molecule type" value="Genomic_DNA"/>
</dbReference>
<gene>
    <name evidence="2" type="primary">Mo06385</name>
    <name evidence="2" type="ORF">E5Q_06385</name>
</gene>
<dbReference type="OrthoDB" id="1874341at2759"/>